<reference evidence="5" key="1">
    <citation type="journal article" date="2014" name="Front. Microbiol.">
        <title>High frequency of phylogenetically diverse reductive dehalogenase-homologous genes in deep subseafloor sedimentary metagenomes.</title>
        <authorList>
            <person name="Kawai M."/>
            <person name="Futagami T."/>
            <person name="Toyoda A."/>
            <person name="Takaki Y."/>
            <person name="Nishi S."/>
            <person name="Hori S."/>
            <person name="Arai W."/>
            <person name="Tsubouchi T."/>
            <person name="Morono Y."/>
            <person name="Uchiyama I."/>
            <person name="Ito T."/>
            <person name="Fujiyama A."/>
            <person name="Inagaki F."/>
            <person name="Takami H."/>
        </authorList>
    </citation>
    <scope>NUCLEOTIDE SEQUENCE</scope>
    <source>
        <strain evidence="5">Expedition CK06-06</strain>
    </source>
</reference>
<comment type="caution">
    <text evidence="5">The sequence shown here is derived from an EMBL/GenBank/DDBJ whole genome shotgun (WGS) entry which is preliminary data.</text>
</comment>
<proteinExistence type="inferred from homology"/>
<dbReference type="GO" id="GO:0005975">
    <property type="term" value="P:carbohydrate metabolic process"/>
    <property type="evidence" value="ECO:0007669"/>
    <property type="project" value="InterPro"/>
</dbReference>
<accession>X0SY98</accession>
<sequence>TTIQCWQNGQYTLTDNNGQKKQVKVDNLPAPSILAGEWTIDFDPKWGAPAQIKLPKLISWTDHENEGVKYYSGAGFYTKTFNVPADWLALGRRVYLDLGDVRELAEVFVNGKSAGVLWKAPFRADITLLVKPGANKLKIEVMNMWINRLTGDQNLPEEKKFTRTNITFDGYRGKPGTWQVQPAGLLGPVRLLPSVHVMVDIDGK</sequence>
<keyword evidence="2" id="KW-0732">Signal</keyword>
<gene>
    <name evidence="5" type="ORF">S01H1_30546</name>
</gene>
<keyword evidence="3" id="KW-0378">Hydrolase</keyword>
<evidence type="ECO:0000256" key="2">
    <source>
        <dbReference type="ARBA" id="ARBA00022729"/>
    </source>
</evidence>
<dbReference type="AlphaFoldDB" id="X0SY98"/>
<dbReference type="Gene3D" id="2.60.120.260">
    <property type="entry name" value="Galactose-binding domain-like"/>
    <property type="match status" value="1"/>
</dbReference>
<dbReference type="PANTHER" id="PTHR43817:SF1">
    <property type="entry name" value="HYDROLASE, FAMILY 43, PUTATIVE (AFU_ORTHOLOGUE AFUA_3G01660)-RELATED"/>
    <property type="match status" value="1"/>
</dbReference>
<dbReference type="Pfam" id="PF02837">
    <property type="entry name" value="Glyco_hydro_2_N"/>
    <property type="match status" value="1"/>
</dbReference>
<dbReference type="PANTHER" id="PTHR43817">
    <property type="entry name" value="GLYCOSYL HYDROLASE"/>
    <property type="match status" value="1"/>
</dbReference>
<name>X0SY98_9ZZZZ</name>
<evidence type="ECO:0000313" key="5">
    <source>
        <dbReference type="EMBL" id="GAF85939.1"/>
    </source>
</evidence>
<dbReference type="GO" id="GO:0004553">
    <property type="term" value="F:hydrolase activity, hydrolyzing O-glycosyl compounds"/>
    <property type="evidence" value="ECO:0007669"/>
    <property type="project" value="InterPro"/>
</dbReference>
<feature type="domain" description="Glycosyl hydrolases family 2 sugar binding" evidence="4">
    <location>
        <begin position="66"/>
        <end position="145"/>
    </location>
</feature>
<evidence type="ECO:0000256" key="1">
    <source>
        <dbReference type="ARBA" id="ARBA00007401"/>
    </source>
</evidence>
<feature type="non-terminal residue" evidence="5">
    <location>
        <position position="1"/>
    </location>
</feature>
<evidence type="ECO:0000256" key="3">
    <source>
        <dbReference type="ARBA" id="ARBA00022801"/>
    </source>
</evidence>
<dbReference type="SUPFAM" id="SSF49785">
    <property type="entry name" value="Galactose-binding domain-like"/>
    <property type="match status" value="1"/>
</dbReference>
<dbReference type="InterPro" id="IPR008979">
    <property type="entry name" value="Galactose-bd-like_sf"/>
</dbReference>
<organism evidence="5">
    <name type="scientific">marine sediment metagenome</name>
    <dbReference type="NCBI Taxonomy" id="412755"/>
    <lineage>
        <taxon>unclassified sequences</taxon>
        <taxon>metagenomes</taxon>
        <taxon>ecological metagenomes</taxon>
    </lineage>
</organism>
<dbReference type="NCBIfam" id="NF045579">
    <property type="entry name" value="rhamnoside_JR"/>
    <property type="match status" value="1"/>
</dbReference>
<evidence type="ECO:0000259" key="4">
    <source>
        <dbReference type="Pfam" id="PF02837"/>
    </source>
</evidence>
<protein>
    <recommendedName>
        <fullName evidence="4">Glycosyl hydrolases family 2 sugar binding domain-containing protein</fullName>
    </recommendedName>
</protein>
<dbReference type="EMBL" id="BARS01018806">
    <property type="protein sequence ID" value="GAF85939.1"/>
    <property type="molecule type" value="Genomic_DNA"/>
</dbReference>
<comment type="similarity">
    <text evidence="1">Belongs to the glycosyl hydrolase 2 family.</text>
</comment>
<dbReference type="InterPro" id="IPR006104">
    <property type="entry name" value="Glyco_hydro_2_N"/>
</dbReference>